<organism evidence="7 8">
    <name type="scientific">Allopontixanthobacter sediminis</name>
    <dbReference type="NCBI Taxonomy" id="1689985"/>
    <lineage>
        <taxon>Bacteria</taxon>
        <taxon>Pseudomonadati</taxon>
        <taxon>Pseudomonadota</taxon>
        <taxon>Alphaproteobacteria</taxon>
        <taxon>Sphingomonadales</taxon>
        <taxon>Erythrobacteraceae</taxon>
        <taxon>Allopontixanthobacter</taxon>
    </lineage>
</organism>
<accession>A0A845B305</accession>
<dbReference type="GO" id="GO:0008237">
    <property type="term" value="F:metallopeptidase activity"/>
    <property type="evidence" value="ECO:0007669"/>
    <property type="project" value="UniProtKB-KW"/>
</dbReference>
<reference evidence="7 8" key="1">
    <citation type="submission" date="2019-12" db="EMBL/GenBank/DDBJ databases">
        <title>Genomic-based taxomic classification of the family Erythrobacteraceae.</title>
        <authorList>
            <person name="Xu L."/>
        </authorList>
    </citation>
    <scope>NUCLEOTIDE SEQUENCE [LARGE SCALE GENOMIC DNA]</scope>
    <source>
        <strain evidence="7 8">KCTC 42453</strain>
    </source>
</reference>
<feature type="domain" description="MPN" evidence="6">
    <location>
        <begin position="134"/>
        <end position="256"/>
    </location>
</feature>
<dbReference type="PROSITE" id="PS01302">
    <property type="entry name" value="UPF0758"/>
    <property type="match status" value="1"/>
</dbReference>
<dbReference type="InterPro" id="IPR025657">
    <property type="entry name" value="RadC_JAB"/>
</dbReference>
<sequence length="256" mass="28214">MDTSRRIRPAAVTDVAPCACAQSRHVGMDLRGSHEGALVFADHSSSHRNTFAFEEDCSQTKDLTRLLRIALGDEAPAAAERLLQELASLRNVVNADIERLTSILNGQRLAAQLVVAAKDLIEASFTEALTDGPICASDKHLLTYLGRRMKGRRQETLLALFADQNCHFIREEELGIGSAWSVAVRPRTLFGRALALDARSILLVHNHPSGEARASESDINSTRHLVQQAKQLDIFIIDHLIVGGSQIYSMKKGRNW</sequence>
<evidence type="ECO:0000313" key="8">
    <source>
        <dbReference type="Proteomes" id="UP000431922"/>
    </source>
</evidence>
<dbReference type="InterPro" id="IPR020891">
    <property type="entry name" value="UPF0758_CS"/>
</dbReference>
<comment type="caution">
    <text evidence="7">The sequence shown here is derived from an EMBL/GenBank/DDBJ whole genome shotgun (WGS) entry which is preliminary data.</text>
</comment>
<keyword evidence="4" id="KW-0862">Zinc</keyword>
<keyword evidence="8" id="KW-1185">Reference proteome</keyword>
<name>A0A845B305_9SPHN</name>
<keyword evidence="1" id="KW-0645">Protease</keyword>
<evidence type="ECO:0000259" key="6">
    <source>
        <dbReference type="PROSITE" id="PS50249"/>
    </source>
</evidence>
<keyword evidence="5" id="KW-0482">Metalloprotease</keyword>
<dbReference type="Proteomes" id="UP000431922">
    <property type="component" value="Unassembled WGS sequence"/>
</dbReference>
<dbReference type="EMBL" id="WTYL01000002">
    <property type="protein sequence ID" value="MXP44566.1"/>
    <property type="molecule type" value="Genomic_DNA"/>
</dbReference>
<dbReference type="GO" id="GO:0046872">
    <property type="term" value="F:metal ion binding"/>
    <property type="evidence" value="ECO:0007669"/>
    <property type="project" value="UniProtKB-KW"/>
</dbReference>
<keyword evidence="2" id="KW-0479">Metal-binding</keyword>
<protein>
    <recommendedName>
        <fullName evidence="6">MPN domain-containing protein</fullName>
    </recommendedName>
</protein>
<proteinExistence type="predicted"/>
<evidence type="ECO:0000313" key="7">
    <source>
        <dbReference type="EMBL" id="MXP44566.1"/>
    </source>
</evidence>
<evidence type="ECO:0000256" key="2">
    <source>
        <dbReference type="ARBA" id="ARBA00022723"/>
    </source>
</evidence>
<dbReference type="PANTHER" id="PTHR30471:SF3">
    <property type="entry name" value="UPF0758 PROTEIN YEES-RELATED"/>
    <property type="match status" value="1"/>
</dbReference>
<dbReference type="Pfam" id="PF04002">
    <property type="entry name" value="RadC"/>
    <property type="match status" value="1"/>
</dbReference>
<gene>
    <name evidence="7" type="ORF">GRI65_08860</name>
</gene>
<dbReference type="InterPro" id="IPR037518">
    <property type="entry name" value="MPN"/>
</dbReference>
<evidence type="ECO:0000256" key="5">
    <source>
        <dbReference type="ARBA" id="ARBA00023049"/>
    </source>
</evidence>
<keyword evidence="3" id="KW-0378">Hydrolase</keyword>
<dbReference type="PROSITE" id="PS50249">
    <property type="entry name" value="MPN"/>
    <property type="match status" value="1"/>
</dbReference>
<dbReference type="CDD" id="cd08071">
    <property type="entry name" value="MPN_DUF2466"/>
    <property type="match status" value="1"/>
</dbReference>
<evidence type="ECO:0000256" key="4">
    <source>
        <dbReference type="ARBA" id="ARBA00022833"/>
    </source>
</evidence>
<evidence type="ECO:0000256" key="3">
    <source>
        <dbReference type="ARBA" id="ARBA00022801"/>
    </source>
</evidence>
<dbReference type="Gene3D" id="3.40.140.10">
    <property type="entry name" value="Cytidine Deaminase, domain 2"/>
    <property type="match status" value="1"/>
</dbReference>
<evidence type="ECO:0000256" key="1">
    <source>
        <dbReference type="ARBA" id="ARBA00022670"/>
    </source>
</evidence>
<dbReference type="AlphaFoldDB" id="A0A845B305"/>
<dbReference type="PANTHER" id="PTHR30471">
    <property type="entry name" value="DNA REPAIR PROTEIN RADC"/>
    <property type="match status" value="1"/>
</dbReference>
<dbReference type="InterPro" id="IPR001405">
    <property type="entry name" value="UPF0758"/>
</dbReference>
<dbReference type="GO" id="GO:0006508">
    <property type="term" value="P:proteolysis"/>
    <property type="evidence" value="ECO:0007669"/>
    <property type="project" value="UniProtKB-KW"/>
</dbReference>